<keyword evidence="6" id="KW-1185">Reference proteome</keyword>
<dbReference type="Pfam" id="PF13407">
    <property type="entry name" value="Peripla_BP_4"/>
    <property type="match status" value="1"/>
</dbReference>
<dbReference type="Gene3D" id="3.40.50.2300">
    <property type="match status" value="2"/>
</dbReference>
<protein>
    <submittedName>
        <fullName evidence="5">LacI family DNA-binding transcriptional regulator</fullName>
    </submittedName>
</protein>
<dbReference type="EMBL" id="CP102290">
    <property type="protein sequence ID" value="UWP57999.1"/>
    <property type="molecule type" value="Genomic_DNA"/>
</dbReference>
<evidence type="ECO:0000313" key="5">
    <source>
        <dbReference type="EMBL" id="UWP57999.1"/>
    </source>
</evidence>
<accession>A0ABY5VBS5</accession>
<dbReference type="Proteomes" id="UP001060164">
    <property type="component" value="Chromosome"/>
</dbReference>
<dbReference type="InterPro" id="IPR000843">
    <property type="entry name" value="HTH_LacI"/>
</dbReference>
<evidence type="ECO:0000313" key="6">
    <source>
        <dbReference type="Proteomes" id="UP001060164"/>
    </source>
</evidence>
<organism evidence="5 6">
    <name type="scientific">Ruminococcus gauvreauii</name>
    <dbReference type="NCBI Taxonomy" id="438033"/>
    <lineage>
        <taxon>Bacteria</taxon>
        <taxon>Bacillati</taxon>
        <taxon>Bacillota</taxon>
        <taxon>Clostridia</taxon>
        <taxon>Eubacteriales</taxon>
        <taxon>Oscillospiraceae</taxon>
        <taxon>Ruminococcus</taxon>
    </lineage>
</organism>
<dbReference type="SMART" id="SM00354">
    <property type="entry name" value="HTH_LACI"/>
    <property type="match status" value="1"/>
</dbReference>
<keyword evidence="1" id="KW-0805">Transcription regulation</keyword>
<dbReference type="CDD" id="cd06307">
    <property type="entry name" value="PBP1_sugar_binding"/>
    <property type="match status" value="1"/>
</dbReference>
<keyword evidence="2 5" id="KW-0238">DNA-binding</keyword>
<evidence type="ECO:0000259" key="4">
    <source>
        <dbReference type="PROSITE" id="PS50932"/>
    </source>
</evidence>
<dbReference type="GO" id="GO:0003677">
    <property type="term" value="F:DNA binding"/>
    <property type="evidence" value="ECO:0007669"/>
    <property type="project" value="UniProtKB-KW"/>
</dbReference>
<sequence>MRITIRQIAEKAGVSRGTVDRVLNNRGKVRPEVEEKVRQIADELGYRPNLLGRALGMSKNNIKIGVISQAADTPFIKAALKGVEAATLEVENFGGSVIQQKITGISAEKTLKAMDDMLRQEVNAIAMMPVEDERIREKINLFSREYKIPIVTFNSDIEGTDRICFVGQNAVMCGKTAAALMGEFFRENGGEIAVISGFASNTSLSNRVRGFRDVMRKQFPKIQLLDTVYCEENDERAEELMEGILRRHPDLGGVYMTCYGEVGVCQCLKKAHREQDIVMVASDLMGKNYELLNKGFINLLIGQEAEGQGYEPVMILYRLLFNGEPPKQEYHYTDIVIKTKYNI</sequence>
<evidence type="ECO:0000256" key="3">
    <source>
        <dbReference type="ARBA" id="ARBA00023163"/>
    </source>
</evidence>
<dbReference type="PANTHER" id="PTHR30146:SF152">
    <property type="entry name" value="TRANSCRIPTIONAL REGULATORY PROTEIN"/>
    <property type="match status" value="1"/>
</dbReference>
<evidence type="ECO:0000256" key="2">
    <source>
        <dbReference type="ARBA" id="ARBA00023125"/>
    </source>
</evidence>
<dbReference type="SUPFAM" id="SSF53822">
    <property type="entry name" value="Periplasmic binding protein-like I"/>
    <property type="match status" value="1"/>
</dbReference>
<gene>
    <name evidence="5" type="ORF">NQ502_11400</name>
</gene>
<dbReference type="InterPro" id="IPR025997">
    <property type="entry name" value="SBP_2_dom"/>
</dbReference>
<evidence type="ECO:0000256" key="1">
    <source>
        <dbReference type="ARBA" id="ARBA00023015"/>
    </source>
</evidence>
<dbReference type="PROSITE" id="PS50932">
    <property type="entry name" value="HTH_LACI_2"/>
    <property type="match status" value="1"/>
</dbReference>
<dbReference type="PANTHER" id="PTHR30146">
    <property type="entry name" value="LACI-RELATED TRANSCRIPTIONAL REPRESSOR"/>
    <property type="match status" value="1"/>
</dbReference>
<dbReference type="SUPFAM" id="SSF47413">
    <property type="entry name" value="lambda repressor-like DNA-binding domains"/>
    <property type="match status" value="1"/>
</dbReference>
<dbReference type="Pfam" id="PF00356">
    <property type="entry name" value="LacI"/>
    <property type="match status" value="1"/>
</dbReference>
<name>A0ABY5VBS5_9FIRM</name>
<proteinExistence type="predicted"/>
<dbReference type="InterPro" id="IPR010982">
    <property type="entry name" value="Lambda_DNA-bd_dom_sf"/>
</dbReference>
<dbReference type="RefSeq" id="WP_028528493.1">
    <property type="nucleotide sequence ID" value="NZ_CABLBR010000011.1"/>
</dbReference>
<dbReference type="Gene3D" id="1.10.260.40">
    <property type="entry name" value="lambda repressor-like DNA-binding domains"/>
    <property type="match status" value="1"/>
</dbReference>
<dbReference type="CDD" id="cd01392">
    <property type="entry name" value="HTH_LacI"/>
    <property type="match status" value="1"/>
</dbReference>
<keyword evidence="3" id="KW-0804">Transcription</keyword>
<feature type="domain" description="HTH lacI-type" evidence="4">
    <location>
        <begin position="3"/>
        <end position="57"/>
    </location>
</feature>
<reference evidence="5" key="1">
    <citation type="journal article" date="2022" name="Cell">
        <title>Design, construction, and in vivo augmentation of a complex gut microbiome.</title>
        <authorList>
            <person name="Cheng A.G."/>
            <person name="Ho P.Y."/>
            <person name="Aranda-Diaz A."/>
            <person name="Jain S."/>
            <person name="Yu F.B."/>
            <person name="Meng X."/>
            <person name="Wang M."/>
            <person name="Iakiviak M."/>
            <person name="Nagashima K."/>
            <person name="Zhao A."/>
            <person name="Murugkar P."/>
            <person name="Patil A."/>
            <person name="Atabakhsh K."/>
            <person name="Weakley A."/>
            <person name="Yan J."/>
            <person name="Brumbaugh A.R."/>
            <person name="Higginbottom S."/>
            <person name="Dimas A."/>
            <person name="Shiver A.L."/>
            <person name="Deutschbauer A."/>
            <person name="Neff N."/>
            <person name="Sonnenburg J.L."/>
            <person name="Huang K.C."/>
            <person name="Fischbach M.A."/>
        </authorList>
    </citation>
    <scope>NUCLEOTIDE SEQUENCE</scope>
    <source>
        <strain evidence="5">DSM 19829</strain>
    </source>
</reference>
<dbReference type="InterPro" id="IPR028082">
    <property type="entry name" value="Peripla_BP_I"/>
</dbReference>